<dbReference type="Proteomes" id="UP000241462">
    <property type="component" value="Unassembled WGS sequence"/>
</dbReference>
<feature type="compositionally biased region" description="Low complexity" evidence="1">
    <location>
        <begin position="30"/>
        <end position="59"/>
    </location>
</feature>
<evidence type="ECO:0000313" key="3">
    <source>
        <dbReference type="Proteomes" id="UP000241462"/>
    </source>
</evidence>
<dbReference type="EMBL" id="KZ678373">
    <property type="protein sequence ID" value="PSS03798.1"/>
    <property type="molecule type" value="Genomic_DNA"/>
</dbReference>
<accession>A0A2T3AN65</accession>
<name>A0A2T3AN65_9PEZI</name>
<dbReference type="AlphaFoldDB" id="A0A2T3AN65"/>
<reference evidence="2 3" key="1">
    <citation type="journal article" date="2018" name="Mycol. Prog.">
        <title>Coniella lustricola, a new species from submerged detritus.</title>
        <authorList>
            <person name="Raudabaugh D.B."/>
            <person name="Iturriaga T."/>
            <person name="Carver A."/>
            <person name="Mondo S."/>
            <person name="Pangilinan J."/>
            <person name="Lipzen A."/>
            <person name="He G."/>
            <person name="Amirebrahimi M."/>
            <person name="Grigoriev I.V."/>
            <person name="Miller A.N."/>
        </authorList>
    </citation>
    <scope>NUCLEOTIDE SEQUENCE [LARGE SCALE GENOMIC DNA]</scope>
    <source>
        <strain evidence="2 3">B22-T-1</strain>
    </source>
</reference>
<organism evidence="2 3">
    <name type="scientific">Coniella lustricola</name>
    <dbReference type="NCBI Taxonomy" id="2025994"/>
    <lineage>
        <taxon>Eukaryota</taxon>
        <taxon>Fungi</taxon>
        <taxon>Dikarya</taxon>
        <taxon>Ascomycota</taxon>
        <taxon>Pezizomycotina</taxon>
        <taxon>Sordariomycetes</taxon>
        <taxon>Sordariomycetidae</taxon>
        <taxon>Diaporthales</taxon>
        <taxon>Schizoparmaceae</taxon>
        <taxon>Coniella</taxon>
    </lineage>
</organism>
<keyword evidence="3" id="KW-1185">Reference proteome</keyword>
<dbReference type="OrthoDB" id="3563866at2759"/>
<proteinExistence type="predicted"/>
<sequence>MGANISSPEPMASLPKPSEMMPRATISRHSSVSSESSGASASSAQQATQLLPQPQTPLSRETLLHPQLLAAQLDPLSRDYPKPVHEIDVREALARKPIKWTLGHYISEQSAAEPRPKTTDRETISRDLEAKKRELLQAKEDILKLTLPK</sequence>
<feature type="region of interest" description="Disordered" evidence="1">
    <location>
        <begin position="1"/>
        <end position="61"/>
    </location>
</feature>
<dbReference type="InParanoid" id="A0A2T3AN65"/>
<evidence type="ECO:0000313" key="2">
    <source>
        <dbReference type="EMBL" id="PSS03798.1"/>
    </source>
</evidence>
<gene>
    <name evidence="2" type="ORF">BD289DRAFT_478284</name>
</gene>
<protein>
    <submittedName>
        <fullName evidence="2">Uncharacterized protein</fullName>
    </submittedName>
</protein>
<evidence type="ECO:0000256" key="1">
    <source>
        <dbReference type="SAM" id="MobiDB-lite"/>
    </source>
</evidence>